<evidence type="ECO:0000313" key="1">
    <source>
        <dbReference type="EMBL" id="UUD35726.1"/>
    </source>
</evidence>
<gene>
    <name evidence="1" type="ORF">NPA07_02520</name>
</gene>
<accession>A0ABY5J0V5</accession>
<dbReference type="RefSeq" id="WP_256553301.1">
    <property type="nucleotide sequence ID" value="NZ_CP101806.1"/>
</dbReference>
<organism evidence="1 2">
    <name type="scientific">Mycoplasmopsis caviae</name>
    <dbReference type="NCBI Taxonomy" id="55603"/>
    <lineage>
        <taxon>Bacteria</taxon>
        <taxon>Bacillati</taxon>
        <taxon>Mycoplasmatota</taxon>
        <taxon>Mycoplasmoidales</taxon>
        <taxon>Metamycoplasmataceae</taxon>
        <taxon>Mycoplasmopsis</taxon>
    </lineage>
</organism>
<evidence type="ECO:0000313" key="2">
    <source>
        <dbReference type="Proteomes" id="UP001058569"/>
    </source>
</evidence>
<protein>
    <submittedName>
        <fullName evidence="1">Uncharacterized protein</fullName>
    </submittedName>
</protein>
<name>A0ABY5J0V5_9BACT</name>
<keyword evidence="2" id="KW-1185">Reference proteome</keyword>
<dbReference type="EMBL" id="CP101806">
    <property type="protein sequence ID" value="UUD35726.1"/>
    <property type="molecule type" value="Genomic_DNA"/>
</dbReference>
<dbReference type="Proteomes" id="UP001058569">
    <property type="component" value="Chromosome"/>
</dbReference>
<sequence>MLDYSSEKNNYDKLYSAKDEIVTHSSDGNLWELEKVGNIIHKSIDLINKEKNQTNFTYDS</sequence>
<reference evidence="1" key="1">
    <citation type="submission" date="2022-07" db="EMBL/GenBank/DDBJ databases">
        <title>Complete genome of Mycoplasma caviae type strain G122.</title>
        <authorList>
            <person name="Spergser J."/>
        </authorList>
    </citation>
    <scope>NUCLEOTIDE SEQUENCE</scope>
    <source>
        <strain evidence="1">G122</strain>
    </source>
</reference>
<proteinExistence type="predicted"/>